<keyword evidence="4" id="KW-0677">Repeat</keyword>
<comment type="caution">
    <text evidence="8">The sequence shown here is derived from an EMBL/GenBank/DDBJ whole genome shotgun (WGS) entry which is preliminary data.</text>
</comment>
<dbReference type="SUPFAM" id="SSF47473">
    <property type="entry name" value="EF-hand"/>
    <property type="match status" value="1"/>
</dbReference>
<dbReference type="GO" id="GO:0048306">
    <property type="term" value="F:calcium-dependent protein binding"/>
    <property type="evidence" value="ECO:0007669"/>
    <property type="project" value="UniProtKB-ARBA"/>
</dbReference>
<gene>
    <name evidence="8" type="ORF">IWQ60_005853</name>
</gene>
<evidence type="ECO:0000313" key="8">
    <source>
        <dbReference type="EMBL" id="KAJ1923488.1"/>
    </source>
</evidence>
<dbReference type="GO" id="GO:0005509">
    <property type="term" value="F:calcium ion binding"/>
    <property type="evidence" value="ECO:0007669"/>
    <property type="project" value="InterPro"/>
</dbReference>
<dbReference type="CDD" id="cd16180">
    <property type="entry name" value="EFh_PEF_Group_I"/>
    <property type="match status" value="1"/>
</dbReference>
<feature type="compositionally biased region" description="Gly residues" evidence="6">
    <location>
        <begin position="38"/>
        <end position="56"/>
    </location>
</feature>
<evidence type="ECO:0000256" key="3">
    <source>
        <dbReference type="ARBA" id="ARBA00022723"/>
    </source>
</evidence>
<evidence type="ECO:0000256" key="4">
    <source>
        <dbReference type="ARBA" id="ARBA00022737"/>
    </source>
</evidence>
<dbReference type="InterPro" id="IPR018247">
    <property type="entry name" value="EF_Hand_1_Ca_BS"/>
</dbReference>
<evidence type="ECO:0000256" key="2">
    <source>
        <dbReference type="ARBA" id="ARBA00022490"/>
    </source>
</evidence>
<protein>
    <recommendedName>
        <fullName evidence="7">EF-hand domain-containing protein</fullName>
    </recommendedName>
</protein>
<keyword evidence="3" id="KW-0479">Metal-binding</keyword>
<keyword evidence="9" id="KW-1185">Reference proteome</keyword>
<dbReference type="PROSITE" id="PS50222">
    <property type="entry name" value="EF_HAND_2"/>
    <property type="match status" value="2"/>
</dbReference>
<evidence type="ECO:0000259" key="7">
    <source>
        <dbReference type="PROSITE" id="PS50222"/>
    </source>
</evidence>
<feature type="region of interest" description="Disordered" evidence="6">
    <location>
        <begin position="1"/>
        <end position="89"/>
    </location>
</feature>
<dbReference type="InterPro" id="IPR051426">
    <property type="entry name" value="Peflin/Sorcin_CaBP"/>
</dbReference>
<feature type="compositionally biased region" description="Gly residues" evidence="6">
    <location>
        <begin position="9"/>
        <end position="30"/>
    </location>
</feature>
<evidence type="ECO:0000256" key="5">
    <source>
        <dbReference type="ARBA" id="ARBA00022837"/>
    </source>
</evidence>
<dbReference type="PROSITE" id="PS00018">
    <property type="entry name" value="EF_HAND_1"/>
    <property type="match status" value="2"/>
</dbReference>
<dbReference type="EMBL" id="JANBPT010000331">
    <property type="protein sequence ID" value="KAJ1923488.1"/>
    <property type="molecule type" value="Genomic_DNA"/>
</dbReference>
<dbReference type="PANTHER" id="PTHR46212">
    <property type="entry name" value="PEFLIN"/>
    <property type="match status" value="1"/>
</dbReference>
<dbReference type="GO" id="GO:0005737">
    <property type="term" value="C:cytoplasm"/>
    <property type="evidence" value="ECO:0007669"/>
    <property type="project" value="UniProtKB-SubCell"/>
</dbReference>
<dbReference type="Pfam" id="PF13499">
    <property type="entry name" value="EF-hand_7"/>
    <property type="match status" value="2"/>
</dbReference>
<dbReference type="Proteomes" id="UP001150569">
    <property type="component" value="Unassembled WGS sequence"/>
</dbReference>
<dbReference type="OrthoDB" id="186625at2759"/>
<sequence length="265" mass="28966">MSYRPPPGGQGGYGGNPYGGGQQGGYGGSPYGQPPTSGGYGQGGYGGPPPQQGGGYQRPPPPASQGGGYGGYPPQQQAPPPQQAAATPSRETLYQWFQAVDSDKSGALSAGELQRALMNGDWSPFNIETVRMMVNMFDKDNSGTIEFNEFAGLWKYIEDWKKCFFTFDQDRSGTIDAQELTRALYTFGYNVPPAVITLLMRKFDIHADRVKNNTAGRGTVTFDNFIQACVTVRSLTESFQRFDTDKDGWVQINYEQFLTLVINGR</sequence>
<dbReference type="InterPro" id="IPR011992">
    <property type="entry name" value="EF-hand-dom_pair"/>
</dbReference>
<dbReference type="InterPro" id="IPR002048">
    <property type="entry name" value="EF_hand_dom"/>
</dbReference>
<dbReference type="AlphaFoldDB" id="A0A9W8ABJ9"/>
<accession>A0A9W8ABJ9</accession>
<feature type="domain" description="EF-hand" evidence="7">
    <location>
        <begin position="155"/>
        <end position="190"/>
    </location>
</feature>
<feature type="domain" description="EF-hand" evidence="7">
    <location>
        <begin position="88"/>
        <end position="123"/>
    </location>
</feature>
<evidence type="ECO:0000256" key="1">
    <source>
        <dbReference type="ARBA" id="ARBA00004496"/>
    </source>
</evidence>
<keyword evidence="2" id="KW-0963">Cytoplasm</keyword>
<organism evidence="8 9">
    <name type="scientific">Tieghemiomyces parasiticus</name>
    <dbReference type="NCBI Taxonomy" id="78921"/>
    <lineage>
        <taxon>Eukaryota</taxon>
        <taxon>Fungi</taxon>
        <taxon>Fungi incertae sedis</taxon>
        <taxon>Zoopagomycota</taxon>
        <taxon>Kickxellomycotina</taxon>
        <taxon>Dimargaritomycetes</taxon>
        <taxon>Dimargaritales</taxon>
        <taxon>Dimargaritaceae</taxon>
        <taxon>Tieghemiomyces</taxon>
    </lineage>
</organism>
<dbReference type="Gene3D" id="1.10.238.10">
    <property type="entry name" value="EF-hand"/>
    <property type="match status" value="1"/>
</dbReference>
<keyword evidence="5" id="KW-0106">Calcium</keyword>
<name>A0A9W8ABJ9_9FUNG</name>
<evidence type="ECO:0000256" key="6">
    <source>
        <dbReference type="SAM" id="MobiDB-lite"/>
    </source>
</evidence>
<reference evidence="8" key="1">
    <citation type="submission" date="2022-07" db="EMBL/GenBank/DDBJ databases">
        <title>Phylogenomic reconstructions and comparative analyses of Kickxellomycotina fungi.</title>
        <authorList>
            <person name="Reynolds N.K."/>
            <person name="Stajich J.E."/>
            <person name="Barry K."/>
            <person name="Grigoriev I.V."/>
            <person name="Crous P."/>
            <person name="Smith M.E."/>
        </authorList>
    </citation>
    <scope>NUCLEOTIDE SEQUENCE</scope>
    <source>
        <strain evidence="8">RSA 861</strain>
    </source>
</reference>
<dbReference type="PANTHER" id="PTHR46212:SF3">
    <property type="entry name" value="GH27120P"/>
    <property type="match status" value="1"/>
</dbReference>
<dbReference type="SMART" id="SM00054">
    <property type="entry name" value="EFh"/>
    <property type="match status" value="4"/>
</dbReference>
<evidence type="ECO:0000313" key="9">
    <source>
        <dbReference type="Proteomes" id="UP001150569"/>
    </source>
</evidence>
<proteinExistence type="predicted"/>
<comment type="subcellular location">
    <subcellularLocation>
        <location evidence="1">Cytoplasm</location>
    </subcellularLocation>
</comment>